<feature type="repeat" description="PPR" evidence="5">
    <location>
        <begin position="248"/>
        <end position="282"/>
    </location>
</feature>
<feature type="repeat" description="PPR" evidence="5">
    <location>
        <begin position="353"/>
        <end position="387"/>
    </location>
</feature>
<evidence type="ECO:0000256" key="6">
    <source>
        <dbReference type="SAM" id="MobiDB-lite"/>
    </source>
</evidence>
<evidence type="ECO:0000259" key="7">
    <source>
        <dbReference type="PROSITE" id="PS50102"/>
    </source>
</evidence>
<dbReference type="SMART" id="SM00360">
    <property type="entry name" value="RRM"/>
    <property type="match status" value="2"/>
</dbReference>
<name>A0ABD1TNP6_9LAMI</name>
<evidence type="ECO:0000256" key="4">
    <source>
        <dbReference type="PROSITE-ProRule" id="PRU00176"/>
    </source>
</evidence>
<dbReference type="Pfam" id="PF00076">
    <property type="entry name" value="RRM_1"/>
    <property type="match status" value="2"/>
</dbReference>
<evidence type="ECO:0000256" key="3">
    <source>
        <dbReference type="ARBA" id="ARBA00022884"/>
    </source>
</evidence>
<evidence type="ECO:0000313" key="9">
    <source>
        <dbReference type="Proteomes" id="UP001604277"/>
    </source>
</evidence>
<dbReference type="Gene3D" id="3.30.70.330">
    <property type="match status" value="2"/>
</dbReference>
<feature type="repeat" description="PPR" evidence="5">
    <location>
        <begin position="536"/>
        <end position="570"/>
    </location>
</feature>
<comment type="caution">
    <text evidence="8">The sequence shown here is derived from an EMBL/GenBank/DDBJ whole genome shotgun (WGS) entry which is preliminary data.</text>
</comment>
<dbReference type="InterPro" id="IPR002885">
    <property type="entry name" value="PPR_rpt"/>
</dbReference>
<feature type="domain" description="RRM" evidence="7">
    <location>
        <begin position="820"/>
        <end position="898"/>
    </location>
</feature>
<feature type="repeat" description="PPR" evidence="5">
    <location>
        <begin position="178"/>
        <end position="212"/>
    </location>
</feature>
<dbReference type="InterPro" id="IPR048289">
    <property type="entry name" value="RRM2_NsCP33-like"/>
</dbReference>
<feature type="repeat" description="PPR" evidence="5">
    <location>
        <begin position="318"/>
        <end position="352"/>
    </location>
</feature>
<accession>A0ABD1TNP6</accession>
<dbReference type="InterPro" id="IPR012677">
    <property type="entry name" value="Nucleotide-bd_a/b_plait_sf"/>
</dbReference>
<feature type="region of interest" description="Disordered" evidence="6">
    <location>
        <begin position="58"/>
        <end position="79"/>
    </location>
</feature>
<feature type="repeat" description="PPR" evidence="5">
    <location>
        <begin position="213"/>
        <end position="247"/>
    </location>
</feature>
<evidence type="ECO:0000313" key="8">
    <source>
        <dbReference type="EMBL" id="KAL2514363.1"/>
    </source>
</evidence>
<dbReference type="Gene3D" id="1.25.40.10">
    <property type="entry name" value="Tetratricopeptide repeat domain"/>
    <property type="match status" value="5"/>
</dbReference>
<comment type="similarity">
    <text evidence="1">Belongs to the PPR family. P subfamily.</text>
</comment>
<feature type="repeat" description="PPR" evidence="5">
    <location>
        <begin position="501"/>
        <end position="535"/>
    </location>
</feature>
<dbReference type="GO" id="GO:0003723">
    <property type="term" value="F:RNA binding"/>
    <property type="evidence" value="ECO:0007669"/>
    <property type="project" value="UniProtKB-UniRule"/>
</dbReference>
<feature type="repeat" description="PPR" evidence="5">
    <location>
        <begin position="424"/>
        <end position="458"/>
    </location>
</feature>
<organism evidence="8 9">
    <name type="scientific">Forsythia ovata</name>
    <dbReference type="NCBI Taxonomy" id="205694"/>
    <lineage>
        <taxon>Eukaryota</taxon>
        <taxon>Viridiplantae</taxon>
        <taxon>Streptophyta</taxon>
        <taxon>Embryophyta</taxon>
        <taxon>Tracheophyta</taxon>
        <taxon>Spermatophyta</taxon>
        <taxon>Magnoliopsida</taxon>
        <taxon>eudicotyledons</taxon>
        <taxon>Gunneridae</taxon>
        <taxon>Pentapetalae</taxon>
        <taxon>asterids</taxon>
        <taxon>lamiids</taxon>
        <taxon>Lamiales</taxon>
        <taxon>Oleaceae</taxon>
        <taxon>Forsythieae</taxon>
        <taxon>Forsythia</taxon>
    </lineage>
</organism>
<dbReference type="PANTHER" id="PTHR47938:SF46">
    <property type="entry name" value="PENTACOTRIPEPTIDE-REPEAT REGION OF PRORP DOMAIN-CONTAINING PROTEIN"/>
    <property type="match status" value="1"/>
</dbReference>
<proteinExistence type="inferred from homology"/>
<dbReference type="AlphaFoldDB" id="A0ABD1TNP6"/>
<dbReference type="InterPro" id="IPR057027">
    <property type="entry name" value="TPR_mt"/>
</dbReference>
<dbReference type="Proteomes" id="UP001604277">
    <property type="component" value="Unassembled WGS sequence"/>
</dbReference>
<feature type="repeat" description="PPR" evidence="5">
    <location>
        <begin position="389"/>
        <end position="423"/>
    </location>
</feature>
<feature type="region of interest" description="Disordered" evidence="6">
    <location>
        <begin position="888"/>
        <end position="919"/>
    </location>
</feature>
<keyword evidence="2" id="KW-0677">Repeat</keyword>
<dbReference type="PANTHER" id="PTHR47938">
    <property type="entry name" value="RESPIRATORY COMPLEX I CHAPERONE (CIA84), PUTATIVE (AFU_ORTHOLOGUE AFUA_2G06020)-RELATED"/>
    <property type="match status" value="1"/>
</dbReference>
<dbReference type="InterPro" id="IPR011990">
    <property type="entry name" value="TPR-like_helical_dom_sf"/>
</dbReference>
<protein>
    <submittedName>
        <fullName evidence="8">Pentatricopeptide repeat-containing protein</fullName>
    </submittedName>
</protein>
<dbReference type="SUPFAM" id="SSF48452">
    <property type="entry name" value="TPR-like"/>
    <property type="match status" value="1"/>
</dbReference>
<evidence type="ECO:0000256" key="5">
    <source>
        <dbReference type="PROSITE-ProRule" id="PRU00708"/>
    </source>
</evidence>
<dbReference type="InterPro" id="IPR000504">
    <property type="entry name" value="RRM_dom"/>
</dbReference>
<gene>
    <name evidence="8" type="ORF">Fot_28334</name>
</gene>
<dbReference type="Pfam" id="PF17177">
    <property type="entry name" value="PPR_long"/>
    <property type="match status" value="1"/>
</dbReference>
<feature type="repeat" description="PPR" evidence="5">
    <location>
        <begin position="571"/>
        <end position="605"/>
    </location>
</feature>
<evidence type="ECO:0000256" key="2">
    <source>
        <dbReference type="ARBA" id="ARBA00022737"/>
    </source>
</evidence>
<feature type="domain" description="RRM" evidence="7">
    <location>
        <begin position="921"/>
        <end position="999"/>
    </location>
</feature>
<sequence>MAYLAASRQPHLNPKLSSPLSLKSLFFFYSSSPVDSPNPESNPVEHLIPESSYADSSATVTAAANPSRNAGGKRQKNPEKIEDIINRMMANRAWTTRLQNSIRNLVPSFDHELVYNVLHGAKNSEYALQFFRWVERSGLFQHNRETHLKIIEILGRASKLNHARCILLDMPKKGVEWDEDLWVLLIDSYGKAGIVQESVKLFQKMEELGVGRTIKSYDTLFKVIMRRGRYMMAKRYFNKMLSEGIEPTRHTFNVMIWGFFLSGKVETANRFFEDMKSREILPDVVTYNTLINGYNRVKKMDEAEKYYVEMKGRNIEPTVITYTTLIKGYLSVGQVDDALKLLEDMKSFAIKPNAITYSTLLPGMCHAEKMSEARDILKEMVEKYIAPKDNAIFTRLLSGQCKAGDLDAATDVLKAMIRLSVPTEAGHYGILIENFCKAGQYDSAVKLLDKLIEKEIILRPQSTLHMEPSAYNPIIEYLCNNGQTAKAETLLRQLMKMGVQDPIAFNNLICGHAKEGNPDPAIELLKIMIRRNVLSEKIAYESLIESYLKKSEPADAKTTLDSMIENGHLPDSSLYRSVMESLLEDGRVQTASRVMKTMLEKGVKDHEDLIAKILEALLMRGHVEEAIGRIELLMVNGLAPDFDSLLSGLCEKGKTISALKLLDFGLERDCNIDFSSYYKVLDALLAAGKTLNAYSVLCKIMEKGGITDWSSCKDLIKSLNEEGNTKQADILSRMILGKDKQSDGKKGKKKAPMAYSYTAFVTHVLASLSRSLAEPKQHSSKFARKVAVSSELDELEEEVGEGNEGFNFSSPEEPNFSPDLKLFVGNLPFNVDSAALAGLFEQAGNVEMVEVIYDKLTGRSRGFGFVTMSTAEEAAVAAQQFNGYEIEGRPLRVNSGPPPPKKEGSSFRGPRAGSGTSDNSNRVYVGNLAWGVDNLALETLFSEQGKVMEAKVVYDRESGRSRGFGFVTYSSADEVNNAVQSLDGMDLDGRSIRVSPAEARPRHVSGVTATLATVADE</sequence>
<dbReference type="PROSITE" id="PS51375">
    <property type="entry name" value="PPR"/>
    <property type="match status" value="11"/>
</dbReference>
<feature type="compositionally biased region" description="Polar residues" evidence="6">
    <location>
        <begin position="58"/>
        <end position="68"/>
    </location>
</feature>
<dbReference type="Pfam" id="PF13041">
    <property type="entry name" value="PPR_2"/>
    <property type="match status" value="2"/>
</dbReference>
<dbReference type="NCBIfam" id="TIGR00756">
    <property type="entry name" value="PPR"/>
    <property type="match status" value="9"/>
</dbReference>
<dbReference type="CDD" id="cd21608">
    <property type="entry name" value="RRM2_NsCP33_like"/>
    <property type="match status" value="1"/>
</dbReference>
<keyword evidence="9" id="KW-1185">Reference proteome</keyword>
<dbReference type="PROSITE" id="PS50102">
    <property type="entry name" value="RRM"/>
    <property type="match status" value="2"/>
</dbReference>
<reference evidence="9" key="1">
    <citation type="submission" date="2024-07" db="EMBL/GenBank/DDBJ databases">
        <title>Two chromosome-level genome assemblies of Korean endemic species Abeliophyllum distichum and Forsythia ovata (Oleaceae).</title>
        <authorList>
            <person name="Jang H."/>
        </authorList>
    </citation>
    <scope>NUCLEOTIDE SEQUENCE [LARGE SCALE GENOMIC DNA]</scope>
</reference>
<dbReference type="InterPro" id="IPR035979">
    <property type="entry name" value="RBD_domain_sf"/>
</dbReference>
<dbReference type="EMBL" id="JBFOLJ010000008">
    <property type="protein sequence ID" value="KAL2514363.1"/>
    <property type="molecule type" value="Genomic_DNA"/>
</dbReference>
<dbReference type="Pfam" id="PF01535">
    <property type="entry name" value="PPR"/>
    <property type="match status" value="3"/>
</dbReference>
<dbReference type="InterPro" id="IPR033443">
    <property type="entry name" value="PROP1-like_PPR_dom"/>
</dbReference>
<keyword evidence="3 4" id="KW-0694">RNA-binding</keyword>
<feature type="repeat" description="PPR" evidence="5">
    <location>
        <begin position="283"/>
        <end position="317"/>
    </location>
</feature>
<evidence type="ECO:0000256" key="1">
    <source>
        <dbReference type="ARBA" id="ARBA00007626"/>
    </source>
</evidence>
<dbReference type="SUPFAM" id="SSF54928">
    <property type="entry name" value="RNA-binding domain, RBD"/>
    <property type="match status" value="2"/>
</dbReference>
<dbReference type="Pfam" id="PF23276">
    <property type="entry name" value="TPR_24"/>
    <property type="match status" value="1"/>
</dbReference>